<dbReference type="SMART" id="SM00444">
    <property type="entry name" value="GYF"/>
    <property type="match status" value="1"/>
</dbReference>
<dbReference type="Pfam" id="PF02213">
    <property type="entry name" value="GYF"/>
    <property type="match status" value="1"/>
</dbReference>
<dbReference type="Gene3D" id="3.30.70.330">
    <property type="match status" value="1"/>
</dbReference>
<dbReference type="PANTHER" id="PTHR46695:SF4">
    <property type="entry name" value="ZINC FINGER CCCH DOMAIN-CONTAINING PROTEIN 44"/>
    <property type="match status" value="1"/>
</dbReference>
<dbReference type="SMART" id="SM00360">
    <property type="entry name" value="RRM"/>
    <property type="match status" value="1"/>
</dbReference>
<dbReference type="Gene3D" id="3.30.1490.40">
    <property type="match status" value="1"/>
</dbReference>
<reference evidence="5" key="2">
    <citation type="submission" date="2022-01" db="EMBL/GenBank/DDBJ databases">
        <authorList>
            <person name="Yamashiro T."/>
            <person name="Shiraishi A."/>
            <person name="Satake H."/>
            <person name="Nakayama K."/>
        </authorList>
    </citation>
    <scope>NUCLEOTIDE SEQUENCE</scope>
</reference>
<evidence type="ECO:0000259" key="4">
    <source>
        <dbReference type="PROSITE" id="PS50829"/>
    </source>
</evidence>
<gene>
    <name evidence="5" type="ORF">Tco_1055803</name>
</gene>
<dbReference type="SUPFAM" id="SSF54928">
    <property type="entry name" value="RNA-binding domain, RBD"/>
    <property type="match status" value="1"/>
</dbReference>
<name>A0ABQ5H1W6_9ASTR</name>
<keyword evidence="5" id="KW-0695">RNA-directed DNA polymerase</keyword>
<evidence type="ECO:0000256" key="2">
    <source>
        <dbReference type="SAM" id="MobiDB-lite"/>
    </source>
</evidence>
<dbReference type="InterPro" id="IPR000504">
    <property type="entry name" value="RRM_dom"/>
</dbReference>
<dbReference type="GO" id="GO:0003964">
    <property type="term" value="F:RNA-directed DNA polymerase activity"/>
    <property type="evidence" value="ECO:0007669"/>
    <property type="project" value="UniProtKB-KW"/>
</dbReference>
<proteinExistence type="predicted"/>
<dbReference type="Proteomes" id="UP001151760">
    <property type="component" value="Unassembled WGS sequence"/>
</dbReference>
<dbReference type="PANTHER" id="PTHR46695">
    <property type="entry name" value="ZINC FINGER CCCH DOMAIN-CONTAINING PROTEIN 44-RELATED"/>
    <property type="match status" value="1"/>
</dbReference>
<evidence type="ECO:0000313" key="5">
    <source>
        <dbReference type="EMBL" id="GJT81461.1"/>
    </source>
</evidence>
<evidence type="ECO:0000313" key="6">
    <source>
        <dbReference type="Proteomes" id="UP001151760"/>
    </source>
</evidence>
<keyword evidence="5" id="KW-0808">Transferase</keyword>
<evidence type="ECO:0000259" key="3">
    <source>
        <dbReference type="PROSITE" id="PS50102"/>
    </source>
</evidence>
<keyword evidence="1" id="KW-0694">RNA-binding</keyword>
<organism evidence="5 6">
    <name type="scientific">Tanacetum coccineum</name>
    <dbReference type="NCBI Taxonomy" id="301880"/>
    <lineage>
        <taxon>Eukaryota</taxon>
        <taxon>Viridiplantae</taxon>
        <taxon>Streptophyta</taxon>
        <taxon>Embryophyta</taxon>
        <taxon>Tracheophyta</taxon>
        <taxon>Spermatophyta</taxon>
        <taxon>Magnoliopsida</taxon>
        <taxon>eudicotyledons</taxon>
        <taxon>Gunneridae</taxon>
        <taxon>Pentapetalae</taxon>
        <taxon>asterids</taxon>
        <taxon>campanulids</taxon>
        <taxon>Asterales</taxon>
        <taxon>Asteraceae</taxon>
        <taxon>Asteroideae</taxon>
        <taxon>Anthemideae</taxon>
        <taxon>Anthemidinae</taxon>
        <taxon>Tanacetum</taxon>
    </lineage>
</organism>
<keyword evidence="5" id="KW-0548">Nucleotidyltransferase</keyword>
<dbReference type="PROSITE" id="PS50102">
    <property type="entry name" value="RRM"/>
    <property type="match status" value="1"/>
</dbReference>
<accession>A0ABQ5H1W6</accession>
<dbReference type="InterPro" id="IPR003169">
    <property type="entry name" value="GYF"/>
</dbReference>
<dbReference type="SUPFAM" id="SSF55277">
    <property type="entry name" value="GYF domain"/>
    <property type="match status" value="1"/>
</dbReference>
<comment type="caution">
    <text evidence="5">The sequence shown here is derived from an EMBL/GenBank/DDBJ whole genome shotgun (WGS) entry which is preliminary data.</text>
</comment>
<feature type="domain" description="RRM" evidence="3">
    <location>
        <begin position="54"/>
        <end position="131"/>
    </location>
</feature>
<feature type="compositionally biased region" description="Basic and acidic residues" evidence="2">
    <location>
        <begin position="18"/>
        <end position="35"/>
    </location>
</feature>
<dbReference type="InterPro" id="IPR035445">
    <property type="entry name" value="GYF-like_dom_sf"/>
</dbReference>
<dbReference type="CDD" id="cd00590">
    <property type="entry name" value="RRM_SF"/>
    <property type="match status" value="1"/>
</dbReference>
<protein>
    <submittedName>
        <fullName evidence="5">RNA-directed DNA polymerase, eukaryota</fullName>
    </submittedName>
</protein>
<dbReference type="Pfam" id="PF00076">
    <property type="entry name" value="RRM_1"/>
    <property type="match status" value="1"/>
</dbReference>
<reference evidence="5" key="1">
    <citation type="journal article" date="2022" name="Int. J. Mol. Sci.">
        <title>Draft Genome of Tanacetum Coccineum: Genomic Comparison of Closely Related Tanacetum-Family Plants.</title>
        <authorList>
            <person name="Yamashiro T."/>
            <person name="Shiraishi A."/>
            <person name="Nakayama K."/>
            <person name="Satake H."/>
        </authorList>
    </citation>
    <scope>NUCLEOTIDE SEQUENCE</scope>
</reference>
<feature type="region of interest" description="Disordered" evidence="2">
    <location>
        <begin position="1"/>
        <end position="47"/>
    </location>
</feature>
<evidence type="ECO:0000256" key="1">
    <source>
        <dbReference type="PROSITE-ProRule" id="PRU00176"/>
    </source>
</evidence>
<feature type="region of interest" description="Disordered" evidence="2">
    <location>
        <begin position="391"/>
        <end position="449"/>
    </location>
</feature>
<sequence length="617" mass="68851">MTEINLGGTGHRSNNYSESKRNDHLDNNRRQEQRNKGIPNKSHPNFREEHKSFSSIFVSNIPWNASVQDLWDICNKWGVVIDVYIAAKRSKSGHRFGFVRFINVNDINQLVSNLRTAWMGGFHLFADVAKYGRTYNRPVERSGDGKPSVGSNSQSVSINENVFQSFNSYAKAVLGNKSVDMSGKYGTSNAGAESVGVSDCNKVYKEAGNEAVMSISVDDCIDLDGMERSILAKVKDLSVISELLKHMSSEGFDDVGLRYVGGRWVWLEFDSMDQVESVKTSKALKEIFLEFKDVSHDFIPDERCVWIDLVGLPLASWAPEVYKKLGGRWGSSVFTDMVSDGPMSHGKVCVLTESLHRVIESFIVSYRNRTYRIIATEFAYWAPNIESMEVNSESNPLERKDAEGPSLDESLENEEHLDVDSCDSDSPKNVNNDSVSPSSRVLREEDVRGVESDLVDSFEEGEIRDDSVLYNDGCIKDCMEKNLEDDAGEILGVHSQGDCGNVTTDDNEDVTPVIAPEKDSIIAPPSTPPGNDLNIAAESGSSWIDYIGPLTSDEIDSDKRWSYRDPNGNIHGLFSLAQLRSWKDYFPSDLQIWSYYGNVKEAILLHNALSRQTKDAG</sequence>
<keyword evidence="6" id="KW-1185">Reference proteome</keyword>
<feature type="domain" description="GYF" evidence="4">
    <location>
        <begin position="558"/>
        <end position="610"/>
    </location>
</feature>
<dbReference type="PROSITE" id="PS50829">
    <property type="entry name" value="GYF"/>
    <property type="match status" value="1"/>
</dbReference>
<dbReference type="InterPro" id="IPR035979">
    <property type="entry name" value="RBD_domain_sf"/>
</dbReference>
<dbReference type="EMBL" id="BQNB010019083">
    <property type="protein sequence ID" value="GJT81461.1"/>
    <property type="molecule type" value="Genomic_DNA"/>
</dbReference>
<feature type="compositionally biased region" description="Polar residues" evidence="2">
    <location>
        <begin position="427"/>
        <end position="439"/>
    </location>
</feature>
<dbReference type="InterPro" id="IPR012677">
    <property type="entry name" value="Nucleotide-bd_a/b_plait_sf"/>
</dbReference>